<dbReference type="SUPFAM" id="SSF52141">
    <property type="entry name" value="Uracil-DNA glycosylase-like"/>
    <property type="match status" value="1"/>
</dbReference>
<dbReference type="EMBL" id="UOEJ01000093">
    <property type="protein sequence ID" value="VAV97962.1"/>
    <property type="molecule type" value="Genomic_DNA"/>
</dbReference>
<reference evidence="1" key="1">
    <citation type="submission" date="2018-06" db="EMBL/GenBank/DDBJ databases">
        <authorList>
            <person name="Zhirakovskaya E."/>
        </authorList>
    </citation>
    <scope>NUCLEOTIDE SEQUENCE</scope>
</reference>
<organism evidence="1">
    <name type="scientific">hydrothermal vent metagenome</name>
    <dbReference type="NCBI Taxonomy" id="652676"/>
    <lineage>
        <taxon>unclassified sequences</taxon>
        <taxon>metagenomes</taxon>
        <taxon>ecological metagenomes</taxon>
    </lineage>
</organism>
<feature type="non-terminal residue" evidence="1">
    <location>
        <position position="67"/>
    </location>
</feature>
<gene>
    <name evidence="1" type="ORF">MNBD_ALPHA01-43</name>
</gene>
<dbReference type="InterPro" id="IPR036895">
    <property type="entry name" value="Uracil-DNA_glycosylase-like_sf"/>
</dbReference>
<evidence type="ECO:0000313" key="1">
    <source>
        <dbReference type="EMBL" id="VAV97962.1"/>
    </source>
</evidence>
<proteinExistence type="predicted"/>
<protein>
    <submittedName>
        <fullName evidence="1">Uracil-DNA glycosylase, family 1</fullName>
    </submittedName>
</protein>
<dbReference type="Gene3D" id="3.40.470.10">
    <property type="entry name" value="Uracil-DNA glycosylase-like domain"/>
    <property type="match status" value="1"/>
</dbReference>
<sequence>MLQEGSVNSTAENIKLEESWKTLLKPEFARDYMQNLRAFLRAELAAGKNIFPKGAEYFAAFDHTPVD</sequence>
<dbReference type="AlphaFoldDB" id="A0A3B0S2G1"/>
<name>A0A3B0S2G1_9ZZZZ</name>
<accession>A0A3B0S2G1</accession>